<proteinExistence type="predicted"/>
<reference evidence="1" key="2">
    <citation type="journal article" date="2015" name="Data Brief">
        <title>Shoot transcriptome of the giant reed, Arundo donax.</title>
        <authorList>
            <person name="Barrero R.A."/>
            <person name="Guerrero F.D."/>
            <person name="Moolhuijzen P."/>
            <person name="Goolsby J.A."/>
            <person name="Tidwell J."/>
            <person name="Bellgard S.E."/>
            <person name="Bellgard M.I."/>
        </authorList>
    </citation>
    <scope>NUCLEOTIDE SEQUENCE</scope>
    <source>
        <tissue evidence="1">Shoot tissue taken approximately 20 cm above the soil surface</tissue>
    </source>
</reference>
<organism evidence="1">
    <name type="scientific">Arundo donax</name>
    <name type="common">Giant reed</name>
    <name type="synonym">Donax arundinaceus</name>
    <dbReference type="NCBI Taxonomy" id="35708"/>
    <lineage>
        <taxon>Eukaryota</taxon>
        <taxon>Viridiplantae</taxon>
        <taxon>Streptophyta</taxon>
        <taxon>Embryophyta</taxon>
        <taxon>Tracheophyta</taxon>
        <taxon>Spermatophyta</taxon>
        <taxon>Magnoliopsida</taxon>
        <taxon>Liliopsida</taxon>
        <taxon>Poales</taxon>
        <taxon>Poaceae</taxon>
        <taxon>PACMAD clade</taxon>
        <taxon>Arundinoideae</taxon>
        <taxon>Arundineae</taxon>
        <taxon>Arundo</taxon>
    </lineage>
</organism>
<sequence length="35" mass="4151">MPPKPTRNHKKKSTFWCIKPTAFTPIVRHKHKVPI</sequence>
<dbReference type="EMBL" id="GBRH01273789">
    <property type="protein sequence ID" value="JAD24106.1"/>
    <property type="molecule type" value="Transcribed_RNA"/>
</dbReference>
<reference evidence="1" key="1">
    <citation type="submission" date="2014-09" db="EMBL/GenBank/DDBJ databases">
        <authorList>
            <person name="Magalhaes I.L.F."/>
            <person name="Oliveira U."/>
            <person name="Santos F.R."/>
            <person name="Vidigal T.H.D.A."/>
            <person name="Brescovit A.D."/>
            <person name="Santos A.J."/>
        </authorList>
    </citation>
    <scope>NUCLEOTIDE SEQUENCE</scope>
    <source>
        <tissue evidence="1">Shoot tissue taken approximately 20 cm above the soil surface</tissue>
    </source>
</reference>
<name>A0A0A8YDI4_ARUDO</name>
<accession>A0A0A8YDI4</accession>
<protein>
    <submittedName>
        <fullName evidence="1">Uncharacterized protein</fullName>
    </submittedName>
</protein>
<dbReference type="AlphaFoldDB" id="A0A0A8YDI4"/>
<evidence type="ECO:0000313" key="1">
    <source>
        <dbReference type="EMBL" id="JAD24106.1"/>
    </source>
</evidence>